<accession>A0A7Y9C6H3</accession>
<evidence type="ECO:0000313" key="1">
    <source>
        <dbReference type="EMBL" id="NYA72090.1"/>
    </source>
</evidence>
<sequence length="126" mass="14198">MAFKPTNYNSLSPYIMVDGAQQFSDLLKAVFDATELRKFEREDGSIMHLEIRIDDTVIMVSDATDDYPAETVMLHVYVPDVMATYQKALDNDCQALEAPTNKNGDPDKRGAFLDFAGNYWSVSTQM</sequence>
<reference evidence="1 2" key="1">
    <citation type="submission" date="2020-07" db="EMBL/GenBank/DDBJ databases">
        <authorList>
            <person name="Sun Q."/>
        </authorList>
    </citation>
    <scope>NUCLEOTIDE SEQUENCE [LARGE SCALE GENOMIC DNA]</scope>
    <source>
        <strain evidence="1 2">MAH-1</strain>
    </source>
</reference>
<organism evidence="1 2">
    <name type="scientific">Flavobacterium agri</name>
    <dbReference type="NCBI Taxonomy" id="2743471"/>
    <lineage>
        <taxon>Bacteria</taxon>
        <taxon>Pseudomonadati</taxon>
        <taxon>Bacteroidota</taxon>
        <taxon>Flavobacteriia</taxon>
        <taxon>Flavobacteriales</taxon>
        <taxon>Flavobacteriaceae</taxon>
        <taxon>Flavobacterium</taxon>
    </lineage>
</organism>
<dbReference type="InterPro" id="IPR029068">
    <property type="entry name" value="Glyas_Bleomycin-R_OHBP_Dase"/>
</dbReference>
<dbReference type="PANTHER" id="PTHR34109:SF1">
    <property type="entry name" value="VOC DOMAIN-CONTAINING PROTEIN"/>
    <property type="match status" value="1"/>
</dbReference>
<dbReference type="PANTHER" id="PTHR34109">
    <property type="entry name" value="BNAUNNG04460D PROTEIN-RELATED"/>
    <property type="match status" value="1"/>
</dbReference>
<dbReference type="SUPFAM" id="SSF54593">
    <property type="entry name" value="Glyoxalase/Bleomycin resistance protein/Dihydroxybiphenyl dioxygenase"/>
    <property type="match status" value="1"/>
</dbReference>
<gene>
    <name evidence="1" type="ORF">HZF10_14265</name>
</gene>
<protein>
    <submittedName>
        <fullName evidence="1">VOC family protein</fullName>
    </submittedName>
</protein>
<name>A0A7Y9C6H3_9FLAO</name>
<dbReference type="EMBL" id="JACBJI010000006">
    <property type="protein sequence ID" value="NYA72090.1"/>
    <property type="molecule type" value="Genomic_DNA"/>
</dbReference>
<dbReference type="RefSeq" id="WP_176006896.1">
    <property type="nucleotide sequence ID" value="NZ_JABWMI010000015.1"/>
</dbReference>
<dbReference type="Proteomes" id="UP000535020">
    <property type="component" value="Unassembled WGS sequence"/>
</dbReference>
<dbReference type="CDD" id="cd07246">
    <property type="entry name" value="VOC_like"/>
    <property type="match status" value="1"/>
</dbReference>
<dbReference type="Gene3D" id="3.10.180.10">
    <property type="entry name" value="2,3-Dihydroxybiphenyl 1,2-Dioxygenase, domain 1"/>
    <property type="match status" value="1"/>
</dbReference>
<comment type="caution">
    <text evidence="1">The sequence shown here is derived from an EMBL/GenBank/DDBJ whole genome shotgun (WGS) entry which is preliminary data.</text>
</comment>
<keyword evidence="2" id="KW-1185">Reference proteome</keyword>
<dbReference type="AlphaFoldDB" id="A0A7Y9C6H3"/>
<evidence type="ECO:0000313" key="2">
    <source>
        <dbReference type="Proteomes" id="UP000535020"/>
    </source>
</evidence>
<proteinExistence type="predicted"/>